<organism evidence="3 4">
    <name type="scientific">Pedobacter planticolens</name>
    <dbReference type="NCBI Taxonomy" id="2679964"/>
    <lineage>
        <taxon>Bacteria</taxon>
        <taxon>Pseudomonadati</taxon>
        <taxon>Bacteroidota</taxon>
        <taxon>Sphingobacteriia</taxon>
        <taxon>Sphingobacteriales</taxon>
        <taxon>Sphingobacteriaceae</taxon>
        <taxon>Pedobacter</taxon>
    </lineage>
</organism>
<accession>A0A923IUT0</accession>
<dbReference type="AlphaFoldDB" id="A0A923IUT0"/>
<evidence type="ECO:0000313" key="4">
    <source>
        <dbReference type="Proteomes" id="UP000601055"/>
    </source>
</evidence>
<dbReference type="PANTHER" id="PTHR32234">
    <property type="entry name" value="THIOL:DISULFIDE INTERCHANGE PROTEIN DSBD"/>
    <property type="match status" value="1"/>
</dbReference>
<reference evidence="3" key="1">
    <citation type="submission" date="2019-11" db="EMBL/GenBank/DDBJ databases">
        <title>Description of Pedobacter sp. LMG 31464T.</title>
        <authorList>
            <person name="Carlier A."/>
            <person name="Qi S."/>
            <person name="Vandamme P."/>
        </authorList>
    </citation>
    <scope>NUCLEOTIDE SEQUENCE</scope>
    <source>
        <strain evidence="3">LMG 31464</strain>
    </source>
</reference>
<dbReference type="RefSeq" id="WP_182922958.1">
    <property type="nucleotide sequence ID" value="NZ_WNXD01000002.1"/>
</dbReference>
<keyword evidence="1" id="KW-0732">Signal</keyword>
<keyword evidence="3" id="KW-0762">Sugar transport</keyword>
<keyword evidence="3" id="KW-0813">Transport</keyword>
<dbReference type="InterPro" id="IPR036929">
    <property type="entry name" value="DsbDN_sf"/>
</dbReference>
<keyword evidence="4" id="KW-1185">Reference proteome</keyword>
<name>A0A923IUT0_9SPHI</name>
<dbReference type="EMBL" id="WNXD01000002">
    <property type="protein sequence ID" value="MBB2146295.1"/>
    <property type="molecule type" value="Genomic_DNA"/>
</dbReference>
<dbReference type="GO" id="GO:0015035">
    <property type="term" value="F:protein-disulfide reductase activity"/>
    <property type="evidence" value="ECO:0007669"/>
    <property type="project" value="TreeGrafter"/>
</dbReference>
<dbReference type="Proteomes" id="UP000601055">
    <property type="component" value="Unassembled WGS sequence"/>
</dbReference>
<evidence type="ECO:0000313" key="3">
    <source>
        <dbReference type="EMBL" id="MBB2146295.1"/>
    </source>
</evidence>
<dbReference type="InterPro" id="IPR028250">
    <property type="entry name" value="DsbDN"/>
</dbReference>
<dbReference type="Gene3D" id="2.60.40.1250">
    <property type="entry name" value="Thiol:disulfide interchange protein DsbD, N-terminal domain"/>
    <property type="match status" value="1"/>
</dbReference>
<feature type="domain" description="Thiol:disulfide interchange protein DsbD N-terminal" evidence="2">
    <location>
        <begin position="35"/>
        <end position="145"/>
    </location>
</feature>
<comment type="caution">
    <text evidence="3">The sequence shown here is derived from an EMBL/GenBank/DDBJ whole genome shotgun (WGS) entry which is preliminary data.</text>
</comment>
<gene>
    <name evidence="3" type="ORF">GM921_12410</name>
</gene>
<dbReference type="PANTHER" id="PTHR32234:SF0">
    <property type="entry name" value="THIOL:DISULFIDE INTERCHANGE PROTEIN DSBD"/>
    <property type="match status" value="1"/>
</dbReference>
<dbReference type="GO" id="GO:0045454">
    <property type="term" value="P:cell redox homeostasis"/>
    <property type="evidence" value="ECO:0007669"/>
    <property type="project" value="TreeGrafter"/>
</dbReference>
<evidence type="ECO:0000256" key="1">
    <source>
        <dbReference type="SAM" id="SignalP"/>
    </source>
</evidence>
<feature type="signal peptide" evidence="1">
    <location>
        <begin position="1"/>
        <end position="20"/>
    </location>
</feature>
<feature type="chain" id="PRO_5038034508" evidence="1">
    <location>
        <begin position="21"/>
        <end position="149"/>
    </location>
</feature>
<dbReference type="Pfam" id="PF11412">
    <property type="entry name" value="DsbD_N"/>
    <property type="match status" value="1"/>
</dbReference>
<proteinExistence type="predicted"/>
<evidence type="ECO:0000259" key="2">
    <source>
        <dbReference type="Pfam" id="PF11412"/>
    </source>
</evidence>
<sequence length="149" mass="16776">MKRITLILTLVLFSAVGAFAQLENPVSWAYSAKKISSTEAVVYIKATIEDDWHIYSQNIKAGGPNKTIFTFAPSKDFSLIGKTTEPKPITKYEKVFKMDVLYFENEVVFQQKIKLNKGTTVIKGKVEFMVCNDKQCLPPSEVTFSVPVK</sequence>
<protein>
    <submittedName>
        <fullName evidence="3">Sugar transporter</fullName>
    </submittedName>
</protein>